<protein>
    <recommendedName>
        <fullName evidence="2">Polyketide synthase dehydratase domain-containing protein</fullName>
    </recommendedName>
</protein>
<feature type="domain" description="Polyketide synthase dehydratase" evidence="2">
    <location>
        <begin position="127"/>
        <end position="163"/>
    </location>
</feature>
<organism evidence="3 4">
    <name type="scientific">Chlamydomonas schloesseri</name>
    <dbReference type="NCBI Taxonomy" id="2026947"/>
    <lineage>
        <taxon>Eukaryota</taxon>
        <taxon>Viridiplantae</taxon>
        <taxon>Chlorophyta</taxon>
        <taxon>core chlorophytes</taxon>
        <taxon>Chlorophyceae</taxon>
        <taxon>CS clade</taxon>
        <taxon>Chlamydomonadales</taxon>
        <taxon>Chlamydomonadaceae</taxon>
        <taxon>Chlamydomonas</taxon>
    </lineage>
</organism>
<dbReference type="Gene3D" id="3.10.129.110">
    <property type="entry name" value="Polyketide synthase dehydratase"/>
    <property type="match status" value="1"/>
</dbReference>
<keyword evidence="4" id="KW-1185">Reference proteome</keyword>
<dbReference type="InterPro" id="IPR049551">
    <property type="entry name" value="PKS_DH_C"/>
</dbReference>
<feature type="compositionally biased region" description="Low complexity" evidence="1">
    <location>
        <begin position="21"/>
        <end position="39"/>
    </location>
</feature>
<dbReference type="InterPro" id="IPR042104">
    <property type="entry name" value="PKS_dehydratase_sf"/>
</dbReference>
<evidence type="ECO:0000259" key="2">
    <source>
        <dbReference type="Pfam" id="PF14765"/>
    </source>
</evidence>
<proteinExistence type="predicted"/>
<dbReference type="Pfam" id="PF14765">
    <property type="entry name" value="PS-DH"/>
    <property type="match status" value="1"/>
</dbReference>
<gene>
    <name evidence="3" type="ORF">HYH02_005933</name>
</gene>
<reference evidence="3" key="1">
    <citation type="journal article" date="2020" name="bioRxiv">
        <title>Comparative genomics of Chlamydomonas.</title>
        <authorList>
            <person name="Craig R.J."/>
            <person name="Hasan A.R."/>
            <person name="Ness R.W."/>
            <person name="Keightley P.D."/>
        </authorList>
    </citation>
    <scope>NUCLEOTIDE SEQUENCE</scope>
    <source>
        <strain evidence="3">CCAP 11/173</strain>
    </source>
</reference>
<dbReference type="Proteomes" id="UP000613740">
    <property type="component" value="Unassembled WGS sequence"/>
</dbReference>
<sequence length="177" mass="18271">MSAHGTIMETPSATATAPGCSGSSPTAAEAAAPGIAAAADSGPAGGNPFALNDDGSCRDPAAFRAALLADSERLQALSSEPRFAPFMPVLTGGDLAALQQLLRQAVQAEKARQERAAKRWAERTIDAQRASAPVPRDTVQVYKQLADAGLEYGPAFRLLRNVHVPLPASSRSAGVTH</sequence>
<dbReference type="OrthoDB" id="495172at2759"/>
<accession>A0A835WKN7</accession>
<dbReference type="AlphaFoldDB" id="A0A835WKN7"/>
<evidence type="ECO:0000313" key="4">
    <source>
        <dbReference type="Proteomes" id="UP000613740"/>
    </source>
</evidence>
<name>A0A835WKN7_9CHLO</name>
<comment type="caution">
    <text evidence="3">The sequence shown here is derived from an EMBL/GenBank/DDBJ whole genome shotgun (WGS) entry which is preliminary data.</text>
</comment>
<evidence type="ECO:0000256" key="1">
    <source>
        <dbReference type="SAM" id="MobiDB-lite"/>
    </source>
</evidence>
<evidence type="ECO:0000313" key="3">
    <source>
        <dbReference type="EMBL" id="KAG2449186.1"/>
    </source>
</evidence>
<dbReference type="EMBL" id="JAEHOD010000015">
    <property type="protein sequence ID" value="KAG2449186.1"/>
    <property type="molecule type" value="Genomic_DNA"/>
</dbReference>
<feature type="region of interest" description="Disordered" evidence="1">
    <location>
        <begin position="1"/>
        <end position="39"/>
    </location>
</feature>